<dbReference type="PIRSF" id="PIRSF006060">
    <property type="entry name" value="AA_transporter"/>
    <property type="match status" value="1"/>
</dbReference>
<evidence type="ECO:0000256" key="4">
    <source>
        <dbReference type="ARBA" id="ARBA00023136"/>
    </source>
</evidence>
<dbReference type="Proteomes" id="UP000054270">
    <property type="component" value="Unassembled WGS sequence"/>
</dbReference>
<proteinExistence type="predicted"/>
<feature type="transmembrane region" description="Helical" evidence="5">
    <location>
        <begin position="474"/>
        <end position="493"/>
    </location>
</feature>
<name>A0A0D2P998_HYPSF</name>
<protein>
    <recommendedName>
        <fullName evidence="8">Amino acid permease/ SLC12A domain-containing protein</fullName>
    </recommendedName>
</protein>
<evidence type="ECO:0008006" key="8">
    <source>
        <dbReference type="Google" id="ProtNLM"/>
    </source>
</evidence>
<evidence type="ECO:0000313" key="7">
    <source>
        <dbReference type="Proteomes" id="UP000054270"/>
    </source>
</evidence>
<dbReference type="PANTHER" id="PTHR11785:SF498">
    <property type="entry name" value="HIGH-AFFINITY METHIONINE PERMEASE"/>
    <property type="match status" value="1"/>
</dbReference>
<gene>
    <name evidence="6" type="ORF">HYPSUDRAFT_85613</name>
</gene>
<keyword evidence="3 5" id="KW-1133">Transmembrane helix</keyword>
<evidence type="ECO:0000256" key="5">
    <source>
        <dbReference type="SAM" id="Phobius"/>
    </source>
</evidence>
<dbReference type="InterPro" id="IPR002293">
    <property type="entry name" value="AA/rel_permease1"/>
</dbReference>
<dbReference type="AlphaFoldDB" id="A0A0D2P998"/>
<keyword evidence="7" id="KW-1185">Reference proteome</keyword>
<dbReference type="GO" id="GO:0016020">
    <property type="term" value="C:membrane"/>
    <property type="evidence" value="ECO:0007669"/>
    <property type="project" value="UniProtKB-SubCell"/>
</dbReference>
<feature type="transmembrane region" description="Helical" evidence="5">
    <location>
        <begin position="161"/>
        <end position="182"/>
    </location>
</feature>
<dbReference type="EMBL" id="KN817533">
    <property type="protein sequence ID" value="KJA25136.1"/>
    <property type="molecule type" value="Genomic_DNA"/>
</dbReference>
<feature type="transmembrane region" description="Helical" evidence="5">
    <location>
        <begin position="367"/>
        <end position="388"/>
    </location>
</feature>
<organism evidence="6 7">
    <name type="scientific">Hypholoma sublateritium (strain FD-334 SS-4)</name>
    <dbReference type="NCBI Taxonomy" id="945553"/>
    <lineage>
        <taxon>Eukaryota</taxon>
        <taxon>Fungi</taxon>
        <taxon>Dikarya</taxon>
        <taxon>Basidiomycota</taxon>
        <taxon>Agaricomycotina</taxon>
        <taxon>Agaricomycetes</taxon>
        <taxon>Agaricomycetidae</taxon>
        <taxon>Agaricales</taxon>
        <taxon>Agaricineae</taxon>
        <taxon>Strophariaceae</taxon>
        <taxon>Hypholoma</taxon>
    </lineage>
</organism>
<feature type="transmembrane region" description="Helical" evidence="5">
    <location>
        <begin position="400"/>
        <end position="422"/>
    </location>
</feature>
<evidence type="ECO:0000256" key="2">
    <source>
        <dbReference type="ARBA" id="ARBA00022692"/>
    </source>
</evidence>
<reference evidence="7" key="1">
    <citation type="submission" date="2014-04" db="EMBL/GenBank/DDBJ databases">
        <title>Evolutionary Origins and Diversification of the Mycorrhizal Mutualists.</title>
        <authorList>
            <consortium name="DOE Joint Genome Institute"/>
            <consortium name="Mycorrhizal Genomics Consortium"/>
            <person name="Kohler A."/>
            <person name="Kuo A."/>
            <person name="Nagy L.G."/>
            <person name="Floudas D."/>
            <person name="Copeland A."/>
            <person name="Barry K.W."/>
            <person name="Cichocki N."/>
            <person name="Veneault-Fourrey C."/>
            <person name="LaButti K."/>
            <person name="Lindquist E.A."/>
            <person name="Lipzen A."/>
            <person name="Lundell T."/>
            <person name="Morin E."/>
            <person name="Murat C."/>
            <person name="Riley R."/>
            <person name="Ohm R."/>
            <person name="Sun H."/>
            <person name="Tunlid A."/>
            <person name="Henrissat B."/>
            <person name="Grigoriev I.V."/>
            <person name="Hibbett D.S."/>
            <person name="Martin F."/>
        </authorList>
    </citation>
    <scope>NUCLEOTIDE SEQUENCE [LARGE SCALE GENOMIC DNA]</scope>
    <source>
        <strain evidence="7">FD-334 SS-4</strain>
    </source>
</reference>
<dbReference type="OrthoDB" id="5982228at2759"/>
<dbReference type="Gene3D" id="1.20.1740.10">
    <property type="entry name" value="Amino acid/polyamine transporter I"/>
    <property type="match status" value="1"/>
</dbReference>
<sequence length="548" mass="60375">MSSTYTENEKSSLKKEDVSVGVISDDDINFHHEDVVPNHERRQIGLFSAVFIIFNRIIGTGVFATPSSILHLSGSVGLSLFMWVIGAIIAAAGMQVYIIWGSALPKNGGEKNYLEYLFRKPKFLITSVFASNAVLLAWAAGNSLVFGEYILLAADVEPTRWTLRLVGFACVTFALLLHGLALKWGLRLQNFLGVFKILVLVFIVITGFVALGGHMKVDKPHNFTNAFEGTTASASSFCLSLYNVIWSYIGFSNVNYALAEVKNPQRTVRIAGPLAIGVVAILYLLANIAYFAGATKDEITSSGRLVAALLFRNVYGPKAERALSVFVALSALGNVLSVIFGQGRVNQELGREGILPFSKFWGSNRPFNAPLAGLALHWIICLIIIFALPPGDAYNFVINVISYPLSVINALISFGIIYLAFFPYPDWPRVKLPALIAAFFFGAVNVFLFVVPFIKPPAGADPYTTLPYWTHAIAGWAVFGIGFLYWVAWAQVLPRVLGYKLRRVEEIGKDGLLRHVFRRVKLDEEEKPLATSTALHTRALDFVRTPQK</sequence>
<dbReference type="InterPro" id="IPR050598">
    <property type="entry name" value="AminoAcid_Transporter"/>
</dbReference>
<feature type="transmembrane region" description="Helical" evidence="5">
    <location>
        <begin position="234"/>
        <end position="258"/>
    </location>
</feature>
<dbReference type="STRING" id="945553.A0A0D2P998"/>
<comment type="subcellular location">
    <subcellularLocation>
        <location evidence="1">Membrane</location>
        <topology evidence="1">Multi-pass membrane protein</topology>
    </subcellularLocation>
</comment>
<evidence type="ECO:0000256" key="1">
    <source>
        <dbReference type="ARBA" id="ARBA00004141"/>
    </source>
</evidence>
<feature type="transmembrane region" description="Helical" evidence="5">
    <location>
        <begin position="194"/>
        <end position="214"/>
    </location>
</feature>
<evidence type="ECO:0000313" key="6">
    <source>
        <dbReference type="EMBL" id="KJA25136.1"/>
    </source>
</evidence>
<feature type="transmembrane region" description="Helical" evidence="5">
    <location>
        <begin position="322"/>
        <end position="341"/>
    </location>
</feature>
<keyword evidence="4 5" id="KW-0472">Membrane</keyword>
<feature type="transmembrane region" description="Helical" evidence="5">
    <location>
        <begin position="121"/>
        <end position="141"/>
    </location>
</feature>
<feature type="transmembrane region" description="Helical" evidence="5">
    <location>
        <begin position="434"/>
        <end position="454"/>
    </location>
</feature>
<dbReference type="GO" id="GO:0015179">
    <property type="term" value="F:L-amino acid transmembrane transporter activity"/>
    <property type="evidence" value="ECO:0007669"/>
    <property type="project" value="TreeGrafter"/>
</dbReference>
<dbReference type="Pfam" id="PF13520">
    <property type="entry name" value="AA_permease_2"/>
    <property type="match status" value="1"/>
</dbReference>
<feature type="transmembrane region" description="Helical" evidence="5">
    <location>
        <begin position="44"/>
        <end position="64"/>
    </location>
</feature>
<feature type="transmembrane region" description="Helical" evidence="5">
    <location>
        <begin position="76"/>
        <end position="100"/>
    </location>
</feature>
<accession>A0A0D2P998</accession>
<dbReference type="OMA" id="LYMFVNI"/>
<keyword evidence="2 5" id="KW-0812">Transmembrane</keyword>
<dbReference type="PANTHER" id="PTHR11785">
    <property type="entry name" value="AMINO ACID TRANSPORTER"/>
    <property type="match status" value="1"/>
</dbReference>
<evidence type="ECO:0000256" key="3">
    <source>
        <dbReference type="ARBA" id="ARBA00022989"/>
    </source>
</evidence>
<feature type="transmembrane region" description="Helical" evidence="5">
    <location>
        <begin position="270"/>
        <end position="292"/>
    </location>
</feature>
<dbReference type="FunFam" id="1.20.1740.10:FF:000025">
    <property type="entry name" value="High-affinity methionine permease"/>
    <property type="match status" value="1"/>
</dbReference>